<sequence length="103" mass="10560">MDRVTGPFDGCYVASSASEMGAGSGRYLGFAKVCCSRPASFWLATLCEEPGCCAHLCGGGLFDTPEAALASAQLLAHNHIRGRQAALAATGPTSRMQAHAAQA</sequence>
<accession>A0A6N8IU27</accession>
<reference evidence="1 2" key="1">
    <citation type="submission" date="2019-12" db="EMBL/GenBank/DDBJ databases">
        <authorList>
            <person name="Huq M.A."/>
        </authorList>
    </citation>
    <scope>NUCLEOTIDE SEQUENCE [LARGE SCALE GENOMIC DNA]</scope>
    <source>
        <strain evidence="1 2">MAH-25</strain>
    </source>
</reference>
<proteinExistence type="predicted"/>
<gene>
    <name evidence="1" type="ORF">GON04_13165</name>
</gene>
<comment type="caution">
    <text evidence="1">The sequence shown here is derived from an EMBL/GenBank/DDBJ whole genome shotgun (WGS) entry which is preliminary data.</text>
</comment>
<keyword evidence="2" id="KW-1185">Reference proteome</keyword>
<evidence type="ECO:0000313" key="1">
    <source>
        <dbReference type="EMBL" id="MVQ30404.1"/>
    </source>
</evidence>
<dbReference type="Proteomes" id="UP000469385">
    <property type="component" value="Unassembled WGS sequence"/>
</dbReference>
<dbReference type="AlphaFoldDB" id="A0A6N8IU27"/>
<protein>
    <submittedName>
        <fullName evidence="1">Uncharacterized protein</fullName>
    </submittedName>
</protein>
<dbReference type="RefSeq" id="WP_157398536.1">
    <property type="nucleotide sequence ID" value="NZ_WSEL01000006.1"/>
</dbReference>
<name>A0A6N8IU27_9BURK</name>
<organism evidence="1 2">
    <name type="scientific">Ramlibacter pinisoli</name>
    <dbReference type="NCBI Taxonomy" id="2682844"/>
    <lineage>
        <taxon>Bacteria</taxon>
        <taxon>Pseudomonadati</taxon>
        <taxon>Pseudomonadota</taxon>
        <taxon>Betaproteobacteria</taxon>
        <taxon>Burkholderiales</taxon>
        <taxon>Comamonadaceae</taxon>
        <taxon>Ramlibacter</taxon>
    </lineage>
</organism>
<dbReference type="EMBL" id="WSEL01000006">
    <property type="protein sequence ID" value="MVQ30404.1"/>
    <property type="molecule type" value="Genomic_DNA"/>
</dbReference>
<evidence type="ECO:0000313" key="2">
    <source>
        <dbReference type="Proteomes" id="UP000469385"/>
    </source>
</evidence>